<dbReference type="AlphaFoldDB" id="A0AAV5J181"/>
<protein>
    <submittedName>
        <fullName evidence="1">Uncharacterized protein</fullName>
    </submittedName>
</protein>
<evidence type="ECO:0000313" key="2">
    <source>
        <dbReference type="Proteomes" id="UP001054252"/>
    </source>
</evidence>
<gene>
    <name evidence="1" type="ORF">SLEP1_g16405</name>
</gene>
<sequence length="52" mass="5886">MALSQPSFLVFVGGSLDKPPKGSQKAPKSLIWFFYVFLFHFHPFLPPFSNQG</sequence>
<dbReference type="Proteomes" id="UP001054252">
    <property type="component" value="Unassembled WGS sequence"/>
</dbReference>
<name>A0AAV5J181_9ROSI</name>
<dbReference type="EMBL" id="BPVZ01000021">
    <property type="protein sequence ID" value="GKV04213.1"/>
    <property type="molecule type" value="Genomic_DNA"/>
</dbReference>
<evidence type="ECO:0000313" key="1">
    <source>
        <dbReference type="EMBL" id="GKV04213.1"/>
    </source>
</evidence>
<accession>A0AAV5J181</accession>
<organism evidence="1 2">
    <name type="scientific">Rubroshorea leprosula</name>
    <dbReference type="NCBI Taxonomy" id="152421"/>
    <lineage>
        <taxon>Eukaryota</taxon>
        <taxon>Viridiplantae</taxon>
        <taxon>Streptophyta</taxon>
        <taxon>Embryophyta</taxon>
        <taxon>Tracheophyta</taxon>
        <taxon>Spermatophyta</taxon>
        <taxon>Magnoliopsida</taxon>
        <taxon>eudicotyledons</taxon>
        <taxon>Gunneridae</taxon>
        <taxon>Pentapetalae</taxon>
        <taxon>rosids</taxon>
        <taxon>malvids</taxon>
        <taxon>Malvales</taxon>
        <taxon>Dipterocarpaceae</taxon>
        <taxon>Rubroshorea</taxon>
    </lineage>
</organism>
<keyword evidence="2" id="KW-1185">Reference proteome</keyword>
<reference evidence="1 2" key="1">
    <citation type="journal article" date="2021" name="Commun. Biol.">
        <title>The genome of Shorea leprosula (Dipterocarpaceae) highlights the ecological relevance of drought in aseasonal tropical rainforests.</title>
        <authorList>
            <person name="Ng K.K.S."/>
            <person name="Kobayashi M.J."/>
            <person name="Fawcett J.A."/>
            <person name="Hatakeyama M."/>
            <person name="Paape T."/>
            <person name="Ng C.H."/>
            <person name="Ang C.C."/>
            <person name="Tnah L.H."/>
            <person name="Lee C.T."/>
            <person name="Nishiyama T."/>
            <person name="Sese J."/>
            <person name="O'Brien M.J."/>
            <person name="Copetti D."/>
            <person name="Mohd Noor M.I."/>
            <person name="Ong R.C."/>
            <person name="Putra M."/>
            <person name="Sireger I.Z."/>
            <person name="Indrioko S."/>
            <person name="Kosugi Y."/>
            <person name="Izuno A."/>
            <person name="Isagi Y."/>
            <person name="Lee S.L."/>
            <person name="Shimizu K.K."/>
        </authorList>
    </citation>
    <scope>NUCLEOTIDE SEQUENCE [LARGE SCALE GENOMIC DNA]</scope>
    <source>
        <strain evidence="1">214</strain>
    </source>
</reference>
<comment type="caution">
    <text evidence="1">The sequence shown here is derived from an EMBL/GenBank/DDBJ whole genome shotgun (WGS) entry which is preliminary data.</text>
</comment>
<proteinExistence type="predicted"/>